<evidence type="ECO:0000256" key="4">
    <source>
        <dbReference type="ARBA" id="ARBA00022596"/>
    </source>
</evidence>
<dbReference type="GO" id="GO:0005634">
    <property type="term" value="C:nucleus"/>
    <property type="evidence" value="ECO:0007669"/>
    <property type="project" value="TreeGrafter"/>
</dbReference>
<reference evidence="12" key="1">
    <citation type="submission" date="2025-08" db="UniProtKB">
        <authorList>
            <consortium name="Ensembl"/>
        </authorList>
    </citation>
    <scope>IDENTIFICATION</scope>
</reference>
<keyword evidence="7 10" id="KW-0464">Manganese</keyword>
<dbReference type="PANTHER" id="PTHR12260">
    <property type="entry name" value="DAMAGE-CONTROL PHOSPHATASE ARMT1"/>
    <property type="match status" value="1"/>
</dbReference>
<evidence type="ECO:0000259" key="11">
    <source>
        <dbReference type="Pfam" id="PF01937"/>
    </source>
</evidence>
<keyword evidence="13" id="KW-1185">Reference proteome</keyword>
<dbReference type="Ensembl" id="ENSPSMT00000033854.1">
    <property type="protein sequence ID" value="ENSPSMP00000029325.1"/>
    <property type="gene ID" value="ENSPSMG00000020363.1"/>
</dbReference>
<keyword evidence="10" id="KW-0489">Methyltransferase</keyword>
<dbReference type="InterPro" id="IPR036075">
    <property type="entry name" value="ARMT-1-like_metal-bd_sf"/>
</dbReference>
<dbReference type="Proteomes" id="UP000694414">
    <property type="component" value="Unplaced"/>
</dbReference>
<evidence type="ECO:0000256" key="3">
    <source>
        <dbReference type="ARBA" id="ARBA00009519"/>
    </source>
</evidence>
<evidence type="ECO:0000256" key="10">
    <source>
        <dbReference type="RuleBase" id="RU367030"/>
    </source>
</evidence>
<evidence type="ECO:0000256" key="6">
    <source>
        <dbReference type="ARBA" id="ARBA00022801"/>
    </source>
</evidence>
<dbReference type="AlphaFoldDB" id="A0A8C9AHL6"/>
<dbReference type="EC" id="3.1.3.-" evidence="10"/>
<evidence type="ECO:0000256" key="8">
    <source>
        <dbReference type="ARBA" id="ARBA00045980"/>
    </source>
</evidence>
<keyword evidence="4" id="KW-0533">Nickel</keyword>
<dbReference type="EC" id="2.1.1.-" evidence="10"/>
<sequence>MANPPASLSGQDVGSFAYLTIKDRIPQILTKAIDTLHRHKSEFFEKHGKEGTEAEKKAISLLSKLRNELQTDKPIIPLVEKFVDTDIWNRYLEYHQSLLNESDEKPRWFYSPWLFVECYMYRRIHEAIIQSPPIDDFDVFKESKDQSFFESQESIIALCTYLQQLVRTIEDLDESQLKNEFFKLLQISLWGNKCDLSLSGGESHSQKTNVINSLEDLKPFILVNDMEHLWSLLSNCKKREKTSIRFCF</sequence>
<comment type="similarity">
    <text evidence="3 10">Belongs to the damage-control phosphatase family. Sugar phosphate phosphatase III subfamily.</text>
</comment>
<comment type="function">
    <text evidence="8 10">Metal-dependent phosphatase that shows phosphatase activity against several substrates, including fructose-1-phosphate and fructose-6-phosphate. Its preference for fructose-1-phosphate, a strong glycating agent that causes DNA damage rather than a canonical yeast metabolite, suggests a damage-control function in hexose phosphate metabolism. Has also been shown to have O-methyltransferase activity that methylates glutamate residues of target proteins to form gamma-glutamyl methyl ester residues. Possibly methylates PCNA, suggesting it is involved in the DNA damage response.</text>
</comment>
<comment type="catalytic activity">
    <reaction evidence="9 10">
        <text>beta-D-fructose 6-phosphate = dihydroxyacetone + D-glyceraldehyde 3-phosphate</text>
        <dbReference type="Rhea" id="RHEA:28002"/>
        <dbReference type="ChEBI" id="CHEBI:16016"/>
        <dbReference type="ChEBI" id="CHEBI:57634"/>
        <dbReference type="ChEBI" id="CHEBI:59776"/>
    </reaction>
</comment>
<comment type="domain">
    <text evidence="10">Subfamily III proteins have a conserved RTxK motif about 40-50 residues from the C-terminus; the threonine may be replaced by serine or cysteine.</text>
</comment>
<dbReference type="GO" id="GO:0016791">
    <property type="term" value="F:phosphatase activity"/>
    <property type="evidence" value="ECO:0007669"/>
    <property type="project" value="TreeGrafter"/>
</dbReference>
<proteinExistence type="inferred from homology"/>
<dbReference type="InterPro" id="IPR002791">
    <property type="entry name" value="ARMT1-like_metal-bd"/>
</dbReference>
<gene>
    <name evidence="12" type="primary">ARMT1</name>
</gene>
<dbReference type="PANTHER" id="PTHR12260:SF6">
    <property type="entry name" value="DAMAGE-CONTROL PHOSPHATASE ARMT1"/>
    <property type="match status" value="1"/>
</dbReference>
<keyword evidence="5 10" id="KW-0479">Metal-binding</keyword>
<organism evidence="12 13">
    <name type="scientific">Prolemur simus</name>
    <name type="common">Greater bamboo lemur</name>
    <name type="synonym">Hapalemur simus</name>
    <dbReference type="NCBI Taxonomy" id="1328070"/>
    <lineage>
        <taxon>Eukaryota</taxon>
        <taxon>Metazoa</taxon>
        <taxon>Chordata</taxon>
        <taxon>Craniata</taxon>
        <taxon>Vertebrata</taxon>
        <taxon>Euteleostomi</taxon>
        <taxon>Mammalia</taxon>
        <taxon>Eutheria</taxon>
        <taxon>Euarchontoglires</taxon>
        <taxon>Primates</taxon>
        <taxon>Strepsirrhini</taxon>
        <taxon>Lemuriformes</taxon>
        <taxon>Lemuridae</taxon>
        <taxon>Prolemur</taxon>
    </lineage>
</organism>
<dbReference type="GeneTree" id="ENSGT00530000064023"/>
<protein>
    <recommendedName>
        <fullName evidence="10">Sugar phosphate phosphatase</fullName>
        <ecNumber evidence="10">2.1.1.-</ecNumber>
        <ecNumber evidence="10">3.1.3.-</ecNumber>
    </recommendedName>
</protein>
<name>A0A8C9AHL6_PROSS</name>
<dbReference type="GO" id="GO:0032259">
    <property type="term" value="P:methylation"/>
    <property type="evidence" value="ECO:0007669"/>
    <property type="project" value="UniProtKB-KW"/>
</dbReference>
<evidence type="ECO:0000256" key="7">
    <source>
        <dbReference type="ARBA" id="ARBA00023211"/>
    </source>
</evidence>
<evidence type="ECO:0000313" key="12">
    <source>
        <dbReference type="Ensembl" id="ENSPSMP00000029325.1"/>
    </source>
</evidence>
<evidence type="ECO:0000256" key="9">
    <source>
        <dbReference type="ARBA" id="ARBA00048809"/>
    </source>
</evidence>
<evidence type="ECO:0000256" key="5">
    <source>
        <dbReference type="ARBA" id="ARBA00022723"/>
    </source>
</evidence>
<dbReference type="InterPro" id="IPR039763">
    <property type="entry name" value="ARMT1"/>
</dbReference>
<dbReference type="GO" id="GO:0006974">
    <property type="term" value="P:DNA damage response"/>
    <property type="evidence" value="ECO:0007669"/>
    <property type="project" value="TreeGrafter"/>
</dbReference>
<evidence type="ECO:0000256" key="2">
    <source>
        <dbReference type="ARBA" id="ARBA00001326"/>
    </source>
</evidence>
<evidence type="ECO:0000313" key="13">
    <source>
        <dbReference type="Proteomes" id="UP000694414"/>
    </source>
</evidence>
<feature type="domain" description="Damage-control phosphatase ARMT1-like metal-binding" evidence="11">
    <location>
        <begin position="20"/>
        <end position="237"/>
    </location>
</feature>
<dbReference type="Gene3D" id="1.20.930.60">
    <property type="match status" value="1"/>
</dbReference>
<dbReference type="FunFam" id="1.20.930.60:FF:000001">
    <property type="entry name" value="protein-glutamate O-methyltransferase isoform X1"/>
    <property type="match status" value="1"/>
</dbReference>
<dbReference type="GO" id="GO:0051998">
    <property type="term" value="F:protein carboxyl O-methyltransferase activity"/>
    <property type="evidence" value="ECO:0007669"/>
    <property type="project" value="UniProtKB-UniRule"/>
</dbReference>
<accession>A0A8C9AHL6</accession>
<dbReference type="GO" id="GO:0046872">
    <property type="term" value="F:metal ion binding"/>
    <property type="evidence" value="ECO:0007669"/>
    <property type="project" value="UniProtKB-UniRule"/>
</dbReference>
<comment type="cofactor">
    <cofactor evidence="10">
        <name>Mn(2+)</name>
        <dbReference type="ChEBI" id="CHEBI:29035"/>
    </cofactor>
    <cofactor evidence="10">
        <name>Ni(2+)</name>
        <dbReference type="ChEBI" id="CHEBI:49786"/>
    </cofactor>
</comment>
<evidence type="ECO:0000256" key="1">
    <source>
        <dbReference type="ARBA" id="ARBA00000807"/>
    </source>
</evidence>
<reference evidence="12" key="2">
    <citation type="submission" date="2025-09" db="UniProtKB">
        <authorList>
            <consortium name="Ensembl"/>
        </authorList>
    </citation>
    <scope>IDENTIFICATION</scope>
</reference>
<keyword evidence="6 10" id="KW-0378">Hydrolase</keyword>
<dbReference type="Pfam" id="PF01937">
    <property type="entry name" value="ARMT1-like_dom"/>
    <property type="match status" value="1"/>
</dbReference>
<comment type="catalytic activity">
    <reaction evidence="2 10">
        <text>beta-D-fructose 1-phosphate + H2O = D-fructose + phosphate</text>
        <dbReference type="Rhea" id="RHEA:35603"/>
        <dbReference type="ChEBI" id="CHEBI:15377"/>
        <dbReference type="ChEBI" id="CHEBI:37721"/>
        <dbReference type="ChEBI" id="CHEBI:43474"/>
        <dbReference type="ChEBI" id="CHEBI:138881"/>
    </reaction>
</comment>
<keyword evidence="10" id="KW-0808">Transferase</keyword>
<comment type="catalytic activity">
    <reaction evidence="1 10">
        <text>L-glutamyl-[protein] + S-adenosyl-L-methionine = [protein]-L-glutamate 5-O-methyl ester + S-adenosyl-L-homocysteine</text>
        <dbReference type="Rhea" id="RHEA:24452"/>
        <dbReference type="Rhea" id="RHEA-COMP:10208"/>
        <dbReference type="Rhea" id="RHEA-COMP:10311"/>
        <dbReference type="ChEBI" id="CHEBI:29973"/>
        <dbReference type="ChEBI" id="CHEBI:57856"/>
        <dbReference type="ChEBI" id="CHEBI:59789"/>
        <dbReference type="ChEBI" id="CHEBI:82795"/>
    </reaction>
</comment>
<dbReference type="SUPFAM" id="SSF111321">
    <property type="entry name" value="AF1104-like"/>
    <property type="match status" value="1"/>
</dbReference>